<organism evidence="5 6">
    <name type="scientific">Sphingomonas bacterium</name>
    <dbReference type="NCBI Taxonomy" id="1895847"/>
    <lineage>
        <taxon>Bacteria</taxon>
        <taxon>Pseudomonadati</taxon>
        <taxon>Pseudomonadota</taxon>
        <taxon>Alphaproteobacteria</taxon>
        <taxon>Sphingomonadales</taxon>
        <taxon>Sphingomonadaceae</taxon>
        <taxon>Sphingomonas</taxon>
    </lineage>
</organism>
<dbReference type="PROSITE" id="PS50297">
    <property type="entry name" value="ANK_REP_REGION"/>
    <property type="match status" value="2"/>
</dbReference>
<reference evidence="5 6" key="1">
    <citation type="journal article" date="2018" name="Nat. Biotechnol.">
        <title>A standardized bacterial taxonomy based on genome phylogeny substantially revises the tree of life.</title>
        <authorList>
            <person name="Parks D.H."/>
            <person name="Chuvochina M."/>
            <person name="Waite D.W."/>
            <person name="Rinke C."/>
            <person name="Skarshewski A."/>
            <person name="Chaumeil P.A."/>
            <person name="Hugenholtz P."/>
        </authorList>
    </citation>
    <scope>NUCLEOTIDE SEQUENCE [LARGE SCALE GENOMIC DNA]</scope>
    <source>
        <strain evidence="5">UBA9015</strain>
    </source>
</reference>
<feature type="chain" id="PRO_5017555808" evidence="4">
    <location>
        <begin position="19"/>
        <end position="196"/>
    </location>
</feature>
<dbReference type="AlphaFoldDB" id="A0A3D0W8A3"/>
<dbReference type="SMART" id="SM00248">
    <property type="entry name" value="ANK"/>
    <property type="match status" value="3"/>
</dbReference>
<keyword evidence="2 3" id="KW-0040">ANK repeat</keyword>
<name>A0A3D0W8A3_9SPHN</name>
<dbReference type="SUPFAM" id="SSF48403">
    <property type="entry name" value="Ankyrin repeat"/>
    <property type="match status" value="1"/>
</dbReference>
<dbReference type="InterPro" id="IPR050776">
    <property type="entry name" value="Ank_Repeat/CDKN_Inhibitor"/>
</dbReference>
<dbReference type="Pfam" id="PF12796">
    <property type="entry name" value="Ank_2"/>
    <property type="match status" value="1"/>
</dbReference>
<evidence type="ECO:0000256" key="4">
    <source>
        <dbReference type="SAM" id="SignalP"/>
    </source>
</evidence>
<evidence type="ECO:0000256" key="3">
    <source>
        <dbReference type="PROSITE-ProRule" id="PRU00023"/>
    </source>
</evidence>
<dbReference type="InterPro" id="IPR036770">
    <property type="entry name" value="Ankyrin_rpt-contain_sf"/>
</dbReference>
<dbReference type="PANTHER" id="PTHR24201">
    <property type="entry name" value="ANK_REP_REGION DOMAIN-CONTAINING PROTEIN"/>
    <property type="match status" value="1"/>
</dbReference>
<protein>
    <submittedName>
        <fullName evidence="5">Uncharacterized protein</fullName>
    </submittedName>
</protein>
<dbReference type="Proteomes" id="UP000262699">
    <property type="component" value="Unassembled WGS sequence"/>
</dbReference>
<proteinExistence type="predicted"/>
<sequence>MKFAFALAALTLAVPAGAQQFSEGYKFLEAVKKSEANKVNEILGAPGQTIINTRDRVSGEGALHIVTKRSDPVYLRFLLQKGANPDIGDARGETPMLIAVANGFDEGVEILVRYKANADAANSSGETPLIRAVQMRRFDMVRTLLAAGADPDKTDIAAGMSARDYAKRDTRSTAIAKLLADAPKKAARRSVGPVLK</sequence>
<comment type="caution">
    <text evidence="5">The sequence shown here is derived from an EMBL/GenBank/DDBJ whole genome shotgun (WGS) entry which is preliminary data.</text>
</comment>
<dbReference type="EMBL" id="DOYJ01000068">
    <property type="protein sequence ID" value="HCB74965.1"/>
    <property type="molecule type" value="Genomic_DNA"/>
</dbReference>
<keyword evidence="1" id="KW-0677">Repeat</keyword>
<dbReference type="InterPro" id="IPR002110">
    <property type="entry name" value="Ankyrin_rpt"/>
</dbReference>
<accession>A0A3D0W8A3</accession>
<evidence type="ECO:0000256" key="1">
    <source>
        <dbReference type="ARBA" id="ARBA00022737"/>
    </source>
</evidence>
<feature type="signal peptide" evidence="4">
    <location>
        <begin position="1"/>
        <end position="18"/>
    </location>
</feature>
<evidence type="ECO:0000256" key="2">
    <source>
        <dbReference type="ARBA" id="ARBA00023043"/>
    </source>
</evidence>
<evidence type="ECO:0000313" key="6">
    <source>
        <dbReference type="Proteomes" id="UP000262699"/>
    </source>
</evidence>
<keyword evidence="4" id="KW-0732">Signal</keyword>
<feature type="repeat" description="ANK" evidence="3">
    <location>
        <begin position="124"/>
        <end position="156"/>
    </location>
</feature>
<dbReference type="Gene3D" id="1.25.40.20">
    <property type="entry name" value="Ankyrin repeat-containing domain"/>
    <property type="match status" value="1"/>
</dbReference>
<feature type="repeat" description="ANK" evidence="3">
    <location>
        <begin position="91"/>
        <end position="123"/>
    </location>
</feature>
<feature type="repeat" description="ANK" evidence="3">
    <location>
        <begin position="58"/>
        <end position="90"/>
    </location>
</feature>
<gene>
    <name evidence="5" type="ORF">DEP91_02135</name>
</gene>
<dbReference type="PROSITE" id="PS50088">
    <property type="entry name" value="ANK_REPEAT"/>
    <property type="match status" value="3"/>
</dbReference>
<evidence type="ECO:0000313" key="5">
    <source>
        <dbReference type="EMBL" id="HCB74965.1"/>
    </source>
</evidence>